<dbReference type="SMART" id="SM00184">
    <property type="entry name" value="RING"/>
    <property type="match status" value="1"/>
</dbReference>
<feature type="compositionally biased region" description="Basic and acidic residues" evidence="2">
    <location>
        <begin position="850"/>
        <end position="863"/>
    </location>
</feature>
<feature type="transmembrane region" description="Helical" evidence="3">
    <location>
        <begin position="108"/>
        <end position="125"/>
    </location>
</feature>
<evidence type="ECO:0000313" key="5">
    <source>
        <dbReference type="EMBL" id="CEM48792.1"/>
    </source>
</evidence>
<feature type="compositionally biased region" description="Polar residues" evidence="2">
    <location>
        <begin position="32"/>
        <end position="42"/>
    </location>
</feature>
<feature type="domain" description="RING-type" evidence="4">
    <location>
        <begin position="728"/>
        <end position="768"/>
    </location>
</feature>
<feature type="compositionally biased region" description="Pro residues" evidence="2">
    <location>
        <begin position="46"/>
        <end position="61"/>
    </location>
</feature>
<feature type="region of interest" description="Disordered" evidence="2">
    <location>
        <begin position="642"/>
        <end position="714"/>
    </location>
</feature>
<dbReference type="PROSITE" id="PS50089">
    <property type="entry name" value="ZF_RING_2"/>
    <property type="match status" value="1"/>
</dbReference>
<dbReference type="InterPro" id="IPR001841">
    <property type="entry name" value="Znf_RING"/>
</dbReference>
<feature type="transmembrane region" description="Helical" evidence="3">
    <location>
        <begin position="302"/>
        <end position="323"/>
    </location>
</feature>
<feature type="region of interest" description="Disordered" evidence="2">
    <location>
        <begin position="900"/>
        <end position="958"/>
    </location>
</feature>
<evidence type="ECO:0000256" key="1">
    <source>
        <dbReference type="PROSITE-ProRule" id="PRU00175"/>
    </source>
</evidence>
<organism evidence="5">
    <name type="scientific">Chromera velia CCMP2878</name>
    <dbReference type="NCBI Taxonomy" id="1169474"/>
    <lineage>
        <taxon>Eukaryota</taxon>
        <taxon>Sar</taxon>
        <taxon>Alveolata</taxon>
        <taxon>Colpodellida</taxon>
        <taxon>Chromeraceae</taxon>
        <taxon>Chromera</taxon>
    </lineage>
</organism>
<keyword evidence="3" id="KW-1133">Transmembrane helix</keyword>
<dbReference type="PANTHER" id="PTHR12109:SF5">
    <property type="entry name" value="RING-TYPE DOMAIN-CONTAINING PROTEIN"/>
    <property type="match status" value="1"/>
</dbReference>
<feature type="transmembrane region" description="Helical" evidence="3">
    <location>
        <begin position="256"/>
        <end position="275"/>
    </location>
</feature>
<dbReference type="SUPFAM" id="SSF57850">
    <property type="entry name" value="RING/U-box"/>
    <property type="match status" value="1"/>
</dbReference>
<sequence length="1169" mass="124639">MSQVGPVGVPMEEAATGRGVGPLAAPSGGDGNWTNPNDTQASPGVAPVPMPPPLRAPPPPAQQQVVDVDVDMMPLFEGGGGDEEGDMEFEEDATYDFFLMDTEKRLEFWTVSALLWTGSLGLLYVKALIFLLLELDFGLLGSFRVVLVPFLVGYAFHFCVGGPSRHVVGRSIAEGFGTIARLVGRWVVGWAGEAVKFTEAILLISVACKLDGVQGYPWQGALWPLWGFFGLLCLSLVVVLPLFAISVLLDRRRICASLLGILFVSSLSMSLYLSVSTAGELLEGDWCGDGKKGPETECFKGLTLAFMSPVAWLLLVCFCNIAFSRRIIIALHQLFYTADVFAPPTAPSAMGGGRHEVVPRTRRQRQRQRDAARRRRMGGGRGLQAESQIGVAHQIDRNVTAYETTLRIAWQNLPQRMYRVTATFYSRNPPPQSLLTFFQSISVSNHKTPTPMHPSSPAASVLLPANASRERLLTPHGGFCPPSVSVVLPTGGDGEGEGDTAGEMPSQPPRAGERNNGFPGPPSSSAPISGMNQNSLTNANGGGGTETQSNERGGEGEQQGGEGNEGRFPFTSAEDAHAASTTSVLRDSAGQGQQQGEGGGPLHQGQQSQQPGLPQSNSNPPPPQAPLVGRWGVVVDFRDCPSVPSLPSPSNAVHRRQAAEGEGEAEGGEEGKRERDREGQSVGVQQGESVRVQIGRVGGGNREGGCGGQSGNGGLRSRLENVDRDLRCFICFEGQCDAIIADCGHAGLCLDCAKELVRQGRFACPICRSPLKAILRIIERTAVRVAHRQTSRRSIQERAAVPIGIFTPKSFRAFQPTGGGLSGTFGTPRPFPQQPSAAVSQRQQVVPGGRGRERERAAFDSSERSLALRVLPNEDAAGGVGRPSAAASLSAFQASASPSLLQLPPTRRSRIQPPALVGSGGNGGAGSSSSARNPLLATEDHREADRDRERTSGGLLTQEVDPQNIAVAADVEAQLVAEQQLLGAQTPDRPSNISLFFGGHGMSPLGLSGFSRVVRTGFSRSMTASRHQSRNPSQRSNFNFNQQQQHQGRDADPTQYHQDYSQRRRPEGRVSSGSSVRSNAANLRDARGEEGGGGGGAGSVVYSVGEGPLVQRNQQQQQRFINIGGGRGGHPHPSEQQQSHQHHVVLQVLVEPLTVDDFFDFPPGEGEQG</sequence>
<feature type="region of interest" description="Disordered" evidence="2">
    <location>
        <begin position="824"/>
        <end position="863"/>
    </location>
</feature>
<feature type="region of interest" description="Disordered" evidence="2">
    <location>
        <begin position="1"/>
        <end position="61"/>
    </location>
</feature>
<feature type="compositionally biased region" description="Low complexity" evidence="2">
    <location>
        <begin position="1069"/>
        <end position="1078"/>
    </location>
</feature>
<proteinExistence type="predicted"/>
<dbReference type="Pfam" id="PF13920">
    <property type="entry name" value="zf-C3HC4_3"/>
    <property type="match status" value="1"/>
</dbReference>
<feature type="compositionally biased region" description="Low complexity" evidence="2">
    <location>
        <begin position="603"/>
        <end position="618"/>
    </location>
</feature>
<dbReference type="InterPro" id="IPR047126">
    <property type="entry name" value="RNF141-like"/>
</dbReference>
<dbReference type="GO" id="GO:0008270">
    <property type="term" value="F:zinc ion binding"/>
    <property type="evidence" value="ECO:0007669"/>
    <property type="project" value="UniProtKB-KW"/>
</dbReference>
<feature type="region of interest" description="Disordered" evidence="2">
    <location>
        <begin position="1021"/>
        <end position="1079"/>
    </location>
</feature>
<reference evidence="5" key="1">
    <citation type="submission" date="2014-11" db="EMBL/GenBank/DDBJ databases">
        <authorList>
            <person name="Otto D Thomas"/>
            <person name="Naeem Raeece"/>
        </authorList>
    </citation>
    <scope>NUCLEOTIDE SEQUENCE</scope>
</reference>
<evidence type="ECO:0000256" key="2">
    <source>
        <dbReference type="SAM" id="MobiDB-lite"/>
    </source>
</evidence>
<name>A0A0G4HWD8_9ALVE</name>
<feature type="compositionally biased region" description="Low complexity" evidence="2">
    <location>
        <begin position="1030"/>
        <end position="1046"/>
    </location>
</feature>
<dbReference type="PANTHER" id="PTHR12109">
    <property type="entry name" value="RING FINGER PROTEIN 141-RELATED"/>
    <property type="match status" value="1"/>
</dbReference>
<dbReference type="EMBL" id="CDMZ01004148">
    <property type="protein sequence ID" value="CEM48792.1"/>
    <property type="molecule type" value="Genomic_DNA"/>
</dbReference>
<dbReference type="Gene3D" id="3.30.40.10">
    <property type="entry name" value="Zinc/RING finger domain, C3HC4 (zinc finger)"/>
    <property type="match status" value="1"/>
</dbReference>
<feature type="compositionally biased region" description="Gly residues" evidence="2">
    <location>
        <begin position="593"/>
        <end position="602"/>
    </location>
</feature>
<keyword evidence="1" id="KW-0479">Metal-binding</keyword>
<keyword evidence="1" id="KW-0862">Zinc</keyword>
<feature type="compositionally biased region" description="Basic residues" evidence="2">
    <location>
        <begin position="360"/>
        <end position="378"/>
    </location>
</feature>
<feature type="compositionally biased region" description="Basic and acidic residues" evidence="2">
    <location>
        <begin position="938"/>
        <end position="951"/>
    </location>
</feature>
<dbReference type="InterPro" id="IPR013083">
    <property type="entry name" value="Znf_RING/FYVE/PHD"/>
</dbReference>
<dbReference type="AlphaFoldDB" id="A0A0G4HWD8"/>
<protein>
    <recommendedName>
        <fullName evidence="4">RING-type domain-containing protein</fullName>
    </recommendedName>
</protein>
<dbReference type="VEuPathDB" id="CryptoDB:Cvel_9024"/>
<keyword evidence="1" id="KW-0863">Zinc-finger</keyword>
<evidence type="ECO:0000259" key="4">
    <source>
        <dbReference type="PROSITE" id="PS50089"/>
    </source>
</evidence>
<keyword evidence="3" id="KW-0812">Transmembrane</keyword>
<feature type="transmembrane region" description="Helical" evidence="3">
    <location>
        <begin position="225"/>
        <end position="249"/>
    </location>
</feature>
<feature type="compositionally biased region" description="Gly residues" evidence="2">
    <location>
        <begin position="696"/>
        <end position="714"/>
    </location>
</feature>
<feature type="compositionally biased region" description="Basic and acidic residues" evidence="2">
    <location>
        <begin position="669"/>
        <end position="679"/>
    </location>
</feature>
<accession>A0A0G4HWD8</accession>
<feature type="transmembrane region" description="Helical" evidence="3">
    <location>
        <begin position="137"/>
        <end position="156"/>
    </location>
</feature>
<evidence type="ECO:0000256" key="3">
    <source>
        <dbReference type="SAM" id="Phobius"/>
    </source>
</evidence>
<feature type="region of interest" description="Disordered" evidence="2">
    <location>
        <begin position="350"/>
        <end position="384"/>
    </location>
</feature>
<feature type="region of interest" description="Disordered" evidence="2">
    <location>
        <begin position="473"/>
        <end position="628"/>
    </location>
</feature>
<gene>
    <name evidence="5" type="ORF">Cvel_9024</name>
</gene>
<keyword evidence="3" id="KW-0472">Membrane</keyword>